<evidence type="ECO:0000313" key="5">
    <source>
        <dbReference type="EMBL" id="AMK96393.1"/>
    </source>
</evidence>
<accession>A0A141SDM5</accession>
<dbReference type="GO" id="GO:0009536">
    <property type="term" value="C:plastid"/>
    <property type="evidence" value="ECO:0007669"/>
    <property type="project" value="UniProtKB-SubCell"/>
</dbReference>
<dbReference type="AlphaFoldDB" id="A0A141SDM5"/>
<protein>
    <recommendedName>
        <fullName evidence="3">Uncharacterized protein ycf35</fullName>
    </recommendedName>
</protein>
<dbReference type="EMBL" id="KT266786">
    <property type="protein sequence ID" value="AMK96393.1"/>
    <property type="molecule type" value="Genomic_DNA"/>
</dbReference>
<keyword evidence="4 5" id="KW-0934">Plastid</keyword>
<dbReference type="PANTHER" id="PTHR39638">
    <property type="entry name" value="YCF35"/>
    <property type="match status" value="1"/>
</dbReference>
<reference evidence="5" key="1">
    <citation type="submission" date="2015-07" db="EMBL/GenBank/DDBJ databases">
        <title>Reconstructing the complex evolutionary history of mobile plasmids in red algal genomes.</title>
        <authorList>
            <person name="Lee J."/>
            <person name="Kim K.M."/>
            <person name="Yang E.C."/>
            <person name="Miller K.A."/>
            <person name="Boo S.M."/>
            <person name="Bhattacharya D."/>
            <person name="Yoon H.S."/>
        </authorList>
    </citation>
    <scope>NUCLEOTIDE SEQUENCE</scope>
</reference>
<comment type="similarity">
    <text evidence="2">Belongs to the ycf35 family.</text>
</comment>
<evidence type="ECO:0000256" key="1">
    <source>
        <dbReference type="ARBA" id="ARBA00004474"/>
    </source>
</evidence>
<evidence type="ECO:0000256" key="3">
    <source>
        <dbReference type="ARBA" id="ARBA00021585"/>
    </source>
</evidence>
<dbReference type="InterPro" id="IPR009666">
    <property type="entry name" value="Uncharacterised_Ycf35"/>
</dbReference>
<name>A0A141SDM5_GELEL</name>
<dbReference type="PANTHER" id="PTHR39638:SF2">
    <property type="entry name" value="YCF35"/>
    <property type="match status" value="1"/>
</dbReference>
<geneLocation type="plastid" evidence="5"/>
<comment type="subcellular location">
    <subcellularLocation>
        <location evidence="1">Plastid</location>
    </subcellularLocation>
</comment>
<dbReference type="RefSeq" id="YP_009244151.1">
    <property type="nucleotide sequence ID" value="NC_029858.1"/>
</dbReference>
<organism evidence="5">
    <name type="scientific">Gelidium elegans</name>
    <name type="common">Red alga</name>
    <dbReference type="NCBI Taxonomy" id="37200"/>
    <lineage>
        <taxon>Eukaryota</taxon>
        <taxon>Rhodophyta</taxon>
        <taxon>Florideophyceae</taxon>
        <taxon>Rhodymeniophycidae</taxon>
        <taxon>Gelidiales</taxon>
        <taxon>Gelidiaceae</taxon>
        <taxon>Gelidium</taxon>
    </lineage>
</organism>
<evidence type="ECO:0000256" key="2">
    <source>
        <dbReference type="ARBA" id="ARBA00009068"/>
    </source>
</evidence>
<dbReference type="Pfam" id="PF06868">
    <property type="entry name" value="DUF1257"/>
    <property type="match status" value="1"/>
</dbReference>
<proteinExistence type="inferred from homology"/>
<evidence type="ECO:0000256" key="4">
    <source>
        <dbReference type="ARBA" id="ARBA00022640"/>
    </source>
</evidence>
<dbReference type="GeneID" id="27215885"/>
<sequence>MSHFNRIKTKINNLSILKATLKELGYNYNCKQKYIKDFNGHIQTVDLTAQNNNDEGNLLGFIWDGQEYNLIADLQMWDQQLSFEYFFDSMMQQYAIKSINHTSIKEGFNKVSQERLSDGSIKIIVQRWS</sequence>
<gene>
    <name evidence="5" type="primary">ycf35</name>
    <name evidence="5" type="ORF">Gele_143</name>
</gene>